<dbReference type="Proteomes" id="UP000238916">
    <property type="component" value="Unassembled WGS sequence"/>
</dbReference>
<dbReference type="PRINTS" id="PR00598">
    <property type="entry name" value="HTHMARR"/>
</dbReference>
<evidence type="ECO:0000313" key="5">
    <source>
        <dbReference type="EMBL" id="SPF52863.1"/>
    </source>
</evidence>
<dbReference type="EMBL" id="OMOF01000575">
    <property type="protein sequence ID" value="SPF52863.1"/>
    <property type="molecule type" value="Genomic_DNA"/>
</dbReference>
<dbReference type="PANTHER" id="PTHR42756">
    <property type="entry name" value="TRANSCRIPTIONAL REGULATOR, MARR"/>
    <property type="match status" value="1"/>
</dbReference>
<dbReference type="PROSITE" id="PS50995">
    <property type="entry name" value="HTH_MARR_2"/>
    <property type="match status" value="1"/>
</dbReference>
<evidence type="ECO:0000313" key="6">
    <source>
        <dbReference type="Proteomes" id="UP000238916"/>
    </source>
</evidence>
<organism evidence="5 6">
    <name type="scientific">Candidatus Desulfosporosinus infrequens</name>
    <dbReference type="NCBI Taxonomy" id="2043169"/>
    <lineage>
        <taxon>Bacteria</taxon>
        <taxon>Bacillati</taxon>
        <taxon>Bacillota</taxon>
        <taxon>Clostridia</taxon>
        <taxon>Eubacteriales</taxon>
        <taxon>Desulfitobacteriaceae</taxon>
        <taxon>Desulfosporosinus</taxon>
    </lineage>
</organism>
<accession>A0A2U3LLR9</accession>
<protein>
    <submittedName>
        <fullName evidence="5">MarR family protein</fullName>
    </submittedName>
</protein>
<dbReference type="InterPro" id="IPR036388">
    <property type="entry name" value="WH-like_DNA-bd_sf"/>
</dbReference>
<dbReference type="InterPro" id="IPR000835">
    <property type="entry name" value="HTH_MarR-typ"/>
</dbReference>
<dbReference type="InterPro" id="IPR036390">
    <property type="entry name" value="WH_DNA-bd_sf"/>
</dbReference>
<evidence type="ECO:0000256" key="2">
    <source>
        <dbReference type="ARBA" id="ARBA00023125"/>
    </source>
</evidence>
<dbReference type="Gene3D" id="1.10.10.10">
    <property type="entry name" value="Winged helix-like DNA-binding domain superfamily/Winged helix DNA-binding domain"/>
    <property type="match status" value="1"/>
</dbReference>
<dbReference type="AlphaFoldDB" id="A0A2U3LLR9"/>
<feature type="domain" description="HTH marR-type" evidence="4">
    <location>
        <begin position="1"/>
        <end position="143"/>
    </location>
</feature>
<gene>
    <name evidence="5" type="ORF">SBF1_6160005</name>
</gene>
<sequence>MPQSADFSKLQESFSDLIKNYRDTYRGSMLDELECSDLTFKQFVYLDTILKMNKPTYSEIAKKFNITKPSVTAMVNKLISLGYLERVQSADDRRVYHISTGAKGSNMLDIENNAVTGFAQQITSSLTEAEVTSYIELTKKINALYISKKSN</sequence>
<evidence type="ECO:0000259" key="4">
    <source>
        <dbReference type="PROSITE" id="PS50995"/>
    </source>
</evidence>
<dbReference type="SUPFAM" id="SSF46785">
    <property type="entry name" value="Winged helix' DNA-binding domain"/>
    <property type="match status" value="1"/>
</dbReference>
<evidence type="ECO:0000256" key="1">
    <source>
        <dbReference type="ARBA" id="ARBA00023015"/>
    </source>
</evidence>
<dbReference type="SMART" id="SM00347">
    <property type="entry name" value="HTH_MARR"/>
    <property type="match status" value="1"/>
</dbReference>
<dbReference type="GO" id="GO:0003677">
    <property type="term" value="F:DNA binding"/>
    <property type="evidence" value="ECO:0007669"/>
    <property type="project" value="UniProtKB-KW"/>
</dbReference>
<name>A0A2U3LLR9_9FIRM</name>
<proteinExistence type="predicted"/>
<dbReference type="Pfam" id="PF01047">
    <property type="entry name" value="MarR"/>
    <property type="match status" value="1"/>
</dbReference>
<evidence type="ECO:0000256" key="3">
    <source>
        <dbReference type="ARBA" id="ARBA00023163"/>
    </source>
</evidence>
<keyword evidence="1" id="KW-0805">Transcription regulation</keyword>
<dbReference type="GO" id="GO:0003700">
    <property type="term" value="F:DNA-binding transcription factor activity"/>
    <property type="evidence" value="ECO:0007669"/>
    <property type="project" value="InterPro"/>
</dbReference>
<reference evidence="6" key="1">
    <citation type="submission" date="2018-02" db="EMBL/GenBank/DDBJ databases">
        <authorList>
            <person name="Hausmann B."/>
        </authorList>
    </citation>
    <scope>NUCLEOTIDE SEQUENCE [LARGE SCALE GENOMIC DNA]</scope>
    <source>
        <strain evidence="6">Peat soil MAG SbF1</strain>
    </source>
</reference>
<dbReference type="PANTHER" id="PTHR42756:SF1">
    <property type="entry name" value="TRANSCRIPTIONAL REPRESSOR OF EMRAB OPERON"/>
    <property type="match status" value="1"/>
</dbReference>
<keyword evidence="2" id="KW-0238">DNA-binding</keyword>
<keyword evidence="3" id="KW-0804">Transcription</keyword>
<dbReference type="OrthoDB" id="2323705at2"/>